<keyword evidence="1" id="KW-0472">Membrane</keyword>
<evidence type="ECO:0000256" key="1">
    <source>
        <dbReference type="SAM" id="Phobius"/>
    </source>
</evidence>
<keyword evidence="3" id="KW-1185">Reference proteome</keyword>
<evidence type="ECO:0000313" key="2">
    <source>
        <dbReference type="EMBL" id="EPY28334.1"/>
    </source>
</evidence>
<protein>
    <submittedName>
        <fullName evidence="2">Uncharacterized protein</fullName>
    </submittedName>
</protein>
<sequence>MYQFSLCFFFSFSFRNVVMNTTGKRSKENVLHFSSSTCFSPFRYLYSSHFLFFFFFFGSCSTEQLHRCSLFNAPPSSTEIMFRHSFATTAVRRVAAPTMLTARRHFTDKLVVGASAATLTCTSTLGVFHLIVTPVSASIAIATIGCAAASGAAVIIDGGKESSGSTFGAVVGAFIGAMGGFYAKSQSEPWRK</sequence>
<keyword evidence="1" id="KW-1133">Transmembrane helix</keyword>
<dbReference type="Proteomes" id="UP000015354">
    <property type="component" value="Unassembled WGS sequence"/>
</dbReference>
<name>S9UHW9_9TRYP</name>
<proteinExistence type="predicted"/>
<comment type="caution">
    <text evidence="2">The sequence shown here is derived from an EMBL/GenBank/DDBJ whole genome shotgun (WGS) entry which is preliminary data.</text>
</comment>
<reference evidence="2 3" key="1">
    <citation type="journal article" date="2013" name="PLoS ONE">
        <title>Predicting the Proteins of Angomonas deanei, Strigomonas culicis and Their Respective Endosymbionts Reveals New Aspects of the Trypanosomatidae Family.</title>
        <authorList>
            <person name="Motta M.C."/>
            <person name="Martins A.C."/>
            <person name="de Souza S.S."/>
            <person name="Catta-Preta C.M."/>
            <person name="Silva R."/>
            <person name="Klein C.C."/>
            <person name="de Almeida L.G."/>
            <person name="de Lima Cunha O."/>
            <person name="Ciapina L.P."/>
            <person name="Brocchi M."/>
            <person name="Colabardini A.C."/>
            <person name="de Araujo Lima B."/>
            <person name="Machado C.R."/>
            <person name="de Almeida Soares C.M."/>
            <person name="Probst C.M."/>
            <person name="de Menezes C.B."/>
            <person name="Thompson C.E."/>
            <person name="Bartholomeu D.C."/>
            <person name="Gradia D.F."/>
            <person name="Pavoni D.P."/>
            <person name="Grisard E.C."/>
            <person name="Fantinatti-Garboggini F."/>
            <person name="Marchini F.K."/>
            <person name="Rodrigues-Luiz G.F."/>
            <person name="Wagner G."/>
            <person name="Goldman G.H."/>
            <person name="Fietto J.L."/>
            <person name="Elias M.C."/>
            <person name="Goldman M.H."/>
            <person name="Sagot M.F."/>
            <person name="Pereira M."/>
            <person name="Stoco P.H."/>
            <person name="de Mendonca-Neto R.P."/>
            <person name="Teixeira S.M."/>
            <person name="Maciel T.E."/>
            <person name="de Oliveira Mendes T.A."/>
            <person name="Urmenyi T.P."/>
            <person name="de Souza W."/>
            <person name="Schenkman S."/>
            <person name="de Vasconcelos A.T."/>
        </authorList>
    </citation>
    <scope>NUCLEOTIDE SEQUENCE [LARGE SCALE GENOMIC DNA]</scope>
</reference>
<gene>
    <name evidence="2" type="ORF">STCU_05183</name>
</gene>
<dbReference type="AlphaFoldDB" id="S9UHW9"/>
<dbReference type="EMBL" id="ATMH01005183">
    <property type="protein sequence ID" value="EPY28334.1"/>
    <property type="molecule type" value="Genomic_DNA"/>
</dbReference>
<feature type="transmembrane region" description="Helical" evidence="1">
    <location>
        <begin position="110"/>
        <end position="131"/>
    </location>
</feature>
<feature type="transmembrane region" description="Helical" evidence="1">
    <location>
        <begin position="163"/>
        <end position="183"/>
    </location>
</feature>
<feature type="transmembrane region" description="Helical" evidence="1">
    <location>
        <begin position="137"/>
        <end position="156"/>
    </location>
</feature>
<accession>S9UHW9</accession>
<evidence type="ECO:0000313" key="3">
    <source>
        <dbReference type="Proteomes" id="UP000015354"/>
    </source>
</evidence>
<organism evidence="2 3">
    <name type="scientific">Strigomonas culicis</name>
    <dbReference type="NCBI Taxonomy" id="28005"/>
    <lineage>
        <taxon>Eukaryota</taxon>
        <taxon>Discoba</taxon>
        <taxon>Euglenozoa</taxon>
        <taxon>Kinetoplastea</taxon>
        <taxon>Metakinetoplastina</taxon>
        <taxon>Trypanosomatida</taxon>
        <taxon>Trypanosomatidae</taxon>
        <taxon>Strigomonadinae</taxon>
        <taxon>Strigomonas</taxon>
    </lineage>
</organism>
<keyword evidence="1" id="KW-0812">Transmembrane</keyword>
<dbReference type="OrthoDB" id="278726at2759"/>